<dbReference type="InterPro" id="IPR045936">
    <property type="entry name" value="DUF6356"/>
</dbReference>
<dbReference type="Pfam" id="PF19883">
    <property type="entry name" value="DUF6356"/>
    <property type="match status" value="1"/>
</dbReference>
<protein>
    <submittedName>
        <fullName evidence="2">Uncharacterized protein</fullName>
    </submittedName>
</protein>
<feature type="transmembrane region" description="Helical" evidence="1">
    <location>
        <begin position="12"/>
        <end position="34"/>
    </location>
</feature>
<dbReference type="EMBL" id="MN739240">
    <property type="protein sequence ID" value="QHS95120.1"/>
    <property type="molecule type" value="Genomic_DNA"/>
</dbReference>
<evidence type="ECO:0000313" key="2">
    <source>
        <dbReference type="EMBL" id="QHS95120.1"/>
    </source>
</evidence>
<sequence length="101" mass="12101">MTGTNILLKKGFFLINFYDYIIYNIMDYIDAIFFKHPRENKMSYCEHFYFSSTLSFLFCCGSIHACTHSFMPYLFQTSSTDYNNIISESIEKKHYSMKMDR</sequence>
<feature type="transmembrane region" description="Helical" evidence="1">
    <location>
        <begin position="54"/>
        <end position="75"/>
    </location>
</feature>
<dbReference type="AlphaFoldDB" id="A0A6C0BST9"/>
<keyword evidence="1" id="KW-0472">Membrane</keyword>
<keyword evidence="1" id="KW-0812">Transmembrane</keyword>
<name>A0A6C0BST9_9ZZZZ</name>
<proteinExistence type="predicted"/>
<keyword evidence="1" id="KW-1133">Transmembrane helix</keyword>
<evidence type="ECO:0000256" key="1">
    <source>
        <dbReference type="SAM" id="Phobius"/>
    </source>
</evidence>
<accession>A0A6C0BST9</accession>
<organism evidence="2">
    <name type="scientific">viral metagenome</name>
    <dbReference type="NCBI Taxonomy" id="1070528"/>
    <lineage>
        <taxon>unclassified sequences</taxon>
        <taxon>metagenomes</taxon>
        <taxon>organismal metagenomes</taxon>
    </lineage>
</organism>
<reference evidence="2" key="1">
    <citation type="journal article" date="2020" name="Nature">
        <title>Giant virus diversity and host interactions through global metagenomics.</title>
        <authorList>
            <person name="Schulz F."/>
            <person name="Roux S."/>
            <person name="Paez-Espino D."/>
            <person name="Jungbluth S."/>
            <person name="Walsh D.A."/>
            <person name="Denef V.J."/>
            <person name="McMahon K.D."/>
            <person name="Konstantinidis K.T."/>
            <person name="Eloe-Fadrosh E.A."/>
            <person name="Kyrpides N.C."/>
            <person name="Woyke T."/>
        </authorList>
    </citation>
    <scope>NUCLEOTIDE SEQUENCE</scope>
    <source>
        <strain evidence="2">GVMAG-M-3300018428-16</strain>
    </source>
</reference>